<evidence type="ECO:0000313" key="1">
    <source>
        <dbReference type="EMBL" id="MCM2532174.1"/>
    </source>
</evidence>
<accession>A0ABT0W842</accession>
<reference evidence="1 2" key="1">
    <citation type="submission" date="2022-06" db="EMBL/GenBank/DDBJ databases">
        <authorList>
            <person name="Jeon C.O."/>
        </authorList>
    </citation>
    <scope>NUCLEOTIDE SEQUENCE [LARGE SCALE GENOMIC DNA]</scope>
    <source>
        <strain evidence="1 2">KCTC 13943</strain>
    </source>
</reference>
<proteinExistence type="predicted"/>
<keyword evidence="2" id="KW-1185">Reference proteome</keyword>
<name>A0ABT0W842_9BACI</name>
<evidence type="ECO:0000313" key="2">
    <source>
        <dbReference type="Proteomes" id="UP001523262"/>
    </source>
</evidence>
<protein>
    <recommendedName>
        <fullName evidence="3">DUF5659 domain-containing protein</fullName>
    </recommendedName>
</protein>
<gene>
    <name evidence="1" type="ORF">NDK43_06900</name>
</gene>
<dbReference type="EMBL" id="JAMQCR010000001">
    <property type="protein sequence ID" value="MCM2532174.1"/>
    <property type="molecule type" value="Genomic_DNA"/>
</dbReference>
<comment type="caution">
    <text evidence="1">The sequence shown here is derived from an EMBL/GenBank/DDBJ whole genome shotgun (WGS) entry which is preliminary data.</text>
</comment>
<sequence length="53" mass="6140">MKAKRIFTKSVAEALIRMGHKVKGYETNKKNDKLIIWVFEVTPKFIEDLSSLS</sequence>
<dbReference type="Proteomes" id="UP001523262">
    <property type="component" value="Unassembled WGS sequence"/>
</dbReference>
<evidence type="ECO:0008006" key="3">
    <source>
        <dbReference type="Google" id="ProtNLM"/>
    </source>
</evidence>
<organism evidence="1 2">
    <name type="scientific">Neobacillus pocheonensis</name>
    <dbReference type="NCBI Taxonomy" id="363869"/>
    <lineage>
        <taxon>Bacteria</taxon>
        <taxon>Bacillati</taxon>
        <taxon>Bacillota</taxon>
        <taxon>Bacilli</taxon>
        <taxon>Bacillales</taxon>
        <taxon>Bacillaceae</taxon>
        <taxon>Neobacillus</taxon>
    </lineage>
</organism>